<organism evidence="2 3">
    <name type="scientific">Cytobacillus purgationiresistens</name>
    <dbReference type="NCBI Taxonomy" id="863449"/>
    <lineage>
        <taxon>Bacteria</taxon>
        <taxon>Bacillati</taxon>
        <taxon>Bacillota</taxon>
        <taxon>Bacilli</taxon>
        <taxon>Bacillales</taxon>
        <taxon>Bacillaceae</taxon>
        <taxon>Cytobacillus</taxon>
    </lineage>
</organism>
<sequence length="83" mass="9808">MAEYATFNQIKETGATVKKGSKSHIIVFWKMFQVDDKETEEGKKNIPMVRYYRVFKIGEQTEGIEPKRELEKFVHDPIKEAER</sequence>
<evidence type="ECO:0000313" key="2">
    <source>
        <dbReference type="EMBL" id="MDQ0272193.1"/>
    </source>
</evidence>
<accession>A0ABU0AP63</accession>
<comment type="caution">
    <text evidence="2">The sequence shown here is derived from an EMBL/GenBank/DDBJ whole genome shotgun (WGS) entry which is preliminary data.</text>
</comment>
<reference evidence="2 3" key="1">
    <citation type="submission" date="2023-07" db="EMBL/GenBank/DDBJ databases">
        <title>Genomic Encyclopedia of Type Strains, Phase IV (KMG-IV): sequencing the most valuable type-strain genomes for metagenomic binning, comparative biology and taxonomic classification.</title>
        <authorList>
            <person name="Goeker M."/>
        </authorList>
    </citation>
    <scope>NUCLEOTIDE SEQUENCE [LARGE SCALE GENOMIC DNA]</scope>
    <source>
        <strain evidence="2 3">DSM 23494</strain>
    </source>
</reference>
<evidence type="ECO:0000313" key="3">
    <source>
        <dbReference type="Proteomes" id="UP001238088"/>
    </source>
</evidence>
<keyword evidence="3" id="KW-1185">Reference proteome</keyword>
<dbReference type="Pfam" id="PF08401">
    <property type="entry name" value="ArdcN"/>
    <property type="match status" value="1"/>
</dbReference>
<name>A0ABU0AP63_9BACI</name>
<feature type="domain" description="N-terminal" evidence="1">
    <location>
        <begin position="4"/>
        <end position="55"/>
    </location>
</feature>
<proteinExistence type="predicted"/>
<protein>
    <submittedName>
        <fullName evidence="2">Antirestriction protein ArdC</fullName>
    </submittedName>
</protein>
<dbReference type="EMBL" id="JAUSUB010000021">
    <property type="protein sequence ID" value="MDQ0272193.1"/>
    <property type="molecule type" value="Genomic_DNA"/>
</dbReference>
<dbReference type="RefSeq" id="WP_307477487.1">
    <property type="nucleotide sequence ID" value="NZ_JAUSUB010000021.1"/>
</dbReference>
<dbReference type="Proteomes" id="UP001238088">
    <property type="component" value="Unassembled WGS sequence"/>
</dbReference>
<dbReference type="InterPro" id="IPR013610">
    <property type="entry name" value="ArdC_N"/>
</dbReference>
<gene>
    <name evidence="2" type="ORF">J2S17_004085</name>
</gene>
<evidence type="ECO:0000259" key="1">
    <source>
        <dbReference type="Pfam" id="PF08401"/>
    </source>
</evidence>